<evidence type="ECO:0000313" key="4">
    <source>
        <dbReference type="EMBL" id="SSX11115.1"/>
    </source>
</evidence>
<dbReference type="InterPro" id="IPR006149">
    <property type="entry name" value="EB_dom"/>
</dbReference>
<accession>A0A336MK86</accession>
<keyword evidence="1" id="KW-1133">Transmembrane helix</keyword>
<protein>
    <submittedName>
        <fullName evidence="5">CSON002762 protein</fullName>
    </submittedName>
</protein>
<keyword evidence="2" id="KW-0732">Signal</keyword>
<evidence type="ECO:0000313" key="5">
    <source>
        <dbReference type="EMBL" id="SSX30686.1"/>
    </source>
</evidence>
<feature type="chain" id="PRO_5033343258" evidence="2">
    <location>
        <begin position="22"/>
        <end position="235"/>
    </location>
</feature>
<dbReference type="VEuPathDB" id="VectorBase:CSON002762"/>
<feature type="transmembrane region" description="Helical" evidence="1">
    <location>
        <begin position="171"/>
        <end position="196"/>
    </location>
</feature>
<dbReference type="EMBL" id="UFQS01001466">
    <property type="protein sequence ID" value="SSX11115.1"/>
    <property type="molecule type" value="Genomic_DNA"/>
</dbReference>
<keyword evidence="1" id="KW-0812">Transmembrane</keyword>
<dbReference type="PANTHER" id="PTHR39069:SF8">
    <property type="entry name" value="FI17111P1"/>
    <property type="match status" value="1"/>
</dbReference>
<keyword evidence="1" id="KW-0472">Membrane</keyword>
<evidence type="ECO:0000259" key="3">
    <source>
        <dbReference type="Pfam" id="PF01683"/>
    </source>
</evidence>
<name>A0A336MK86_CULSO</name>
<feature type="signal peptide" evidence="2">
    <location>
        <begin position="1"/>
        <end position="21"/>
    </location>
</feature>
<reference evidence="4" key="1">
    <citation type="submission" date="2018-04" db="EMBL/GenBank/DDBJ databases">
        <authorList>
            <person name="Go L.Y."/>
            <person name="Mitchell J.A."/>
        </authorList>
    </citation>
    <scope>NUCLEOTIDE SEQUENCE</scope>
    <source>
        <tissue evidence="4">Whole organism</tissue>
    </source>
</reference>
<sequence>MKIHIYLIVFGILFLNNVFHCMPVIVCEDSTDCAHINGTCKDGFCHCKAGNEFSPSSSSCLPNDAFGESCAFTSQCSHMGSSAVCIDKKCHQQVPLNSTCNYDIDCAFAGDRASVACINQKCSCAKGFDHHPIHGCIRNETINNKHELSDSENKAPTNDTLHETNNVGPNYGASILAGVLIFALFGLIFLTVCYIVRHYRQPTNPKEQLKTNTTEPLPLISRNSTVEGELTNVIS</sequence>
<dbReference type="EMBL" id="UFQT01001466">
    <property type="protein sequence ID" value="SSX30686.1"/>
    <property type="molecule type" value="Genomic_DNA"/>
</dbReference>
<organism evidence="5">
    <name type="scientific">Culicoides sonorensis</name>
    <name type="common">Biting midge</name>
    <dbReference type="NCBI Taxonomy" id="179676"/>
    <lineage>
        <taxon>Eukaryota</taxon>
        <taxon>Metazoa</taxon>
        <taxon>Ecdysozoa</taxon>
        <taxon>Arthropoda</taxon>
        <taxon>Hexapoda</taxon>
        <taxon>Insecta</taxon>
        <taxon>Pterygota</taxon>
        <taxon>Neoptera</taxon>
        <taxon>Endopterygota</taxon>
        <taxon>Diptera</taxon>
        <taxon>Nematocera</taxon>
        <taxon>Chironomoidea</taxon>
        <taxon>Ceratopogonidae</taxon>
        <taxon>Ceratopogoninae</taxon>
        <taxon>Culicoides</taxon>
        <taxon>Monoculicoides</taxon>
    </lineage>
</organism>
<feature type="domain" description="EB" evidence="3">
    <location>
        <begin position="83"/>
        <end position="131"/>
    </location>
</feature>
<dbReference type="PANTHER" id="PTHR39069">
    <property type="entry name" value="ECDYSONE-INDUCIBLE GENE E1, ISOFORM A"/>
    <property type="match status" value="1"/>
</dbReference>
<dbReference type="Pfam" id="PF01683">
    <property type="entry name" value="EB"/>
    <property type="match status" value="1"/>
</dbReference>
<proteinExistence type="predicted"/>
<gene>
    <name evidence="5" type="primary">CSON002762</name>
</gene>
<evidence type="ECO:0000256" key="2">
    <source>
        <dbReference type="SAM" id="SignalP"/>
    </source>
</evidence>
<reference evidence="5" key="2">
    <citation type="submission" date="2018-07" db="EMBL/GenBank/DDBJ databases">
        <authorList>
            <person name="Quirk P.G."/>
            <person name="Krulwich T.A."/>
        </authorList>
    </citation>
    <scope>NUCLEOTIDE SEQUENCE</scope>
</reference>
<dbReference type="AlphaFoldDB" id="A0A336MK86"/>
<evidence type="ECO:0000256" key="1">
    <source>
        <dbReference type="SAM" id="Phobius"/>
    </source>
</evidence>